<evidence type="ECO:0000256" key="4">
    <source>
        <dbReference type="ARBA" id="ARBA00022801"/>
    </source>
</evidence>
<feature type="binding site" evidence="9">
    <location>
        <position position="385"/>
    </location>
    <ligand>
        <name>Zn(2+)</name>
        <dbReference type="ChEBI" id="CHEBI:29105"/>
        <label>2</label>
    </ligand>
</feature>
<feature type="active site" evidence="8">
    <location>
        <position position="84"/>
    </location>
</feature>
<protein>
    <recommendedName>
        <fullName evidence="7">Peptidase T</fullName>
        <ecNumber evidence="7">3.4.11.4</ecNumber>
    </recommendedName>
</protein>
<dbReference type="EMBL" id="JACEFB010000005">
    <property type="protein sequence ID" value="MBA2226221.1"/>
    <property type="molecule type" value="Genomic_DNA"/>
</dbReference>
<feature type="binding site" evidence="9">
    <location>
        <position position="82"/>
    </location>
    <ligand>
        <name>Zn(2+)</name>
        <dbReference type="ChEBI" id="CHEBI:29105"/>
        <label>1</label>
    </ligand>
</feature>
<dbReference type="AlphaFoldDB" id="A0A7V9ABH7"/>
<dbReference type="GO" id="GO:0006518">
    <property type="term" value="P:peptide metabolic process"/>
    <property type="evidence" value="ECO:0007669"/>
    <property type="project" value="InterPro"/>
</dbReference>
<accession>A0A7V9ABH7</accession>
<dbReference type="InterPro" id="IPR036264">
    <property type="entry name" value="Bact_exopeptidase_dim_dom"/>
</dbReference>
<dbReference type="SUPFAM" id="SSF55031">
    <property type="entry name" value="Bacterial exopeptidase dimerisation domain"/>
    <property type="match status" value="1"/>
</dbReference>
<dbReference type="InterPro" id="IPR011650">
    <property type="entry name" value="Peptidase_M20_dimer"/>
</dbReference>
<dbReference type="Pfam" id="PF01546">
    <property type="entry name" value="Peptidase_M20"/>
    <property type="match status" value="1"/>
</dbReference>
<dbReference type="InterPro" id="IPR010161">
    <property type="entry name" value="Peptidase_M20B"/>
</dbReference>
<evidence type="ECO:0000256" key="5">
    <source>
        <dbReference type="ARBA" id="ARBA00022833"/>
    </source>
</evidence>
<dbReference type="EC" id="3.4.11.4" evidence="7"/>
<keyword evidence="3 9" id="KW-0479">Metal-binding</keyword>
<keyword evidence="11" id="KW-0031">Aminopeptidase</keyword>
<keyword evidence="12" id="KW-1185">Reference proteome</keyword>
<dbReference type="RefSeq" id="WP_194537667.1">
    <property type="nucleotide sequence ID" value="NZ_JACEFB010000005.1"/>
</dbReference>
<comment type="cofactor">
    <cofactor evidence="9">
        <name>Zn(2+)</name>
        <dbReference type="ChEBI" id="CHEBI:29105"/>
    </cofactor>
    <text evidence="9">Binds 2 Zn(2+) ions per subunit.</text>
</comment>
<dbReference type="NCBIfam" id="TIGR01882">
    <property type="entry name" value="peptidase-T"/>
    <property type="match status" value="1"/>
</dbReference>
<dbReference type="InterPro" id="IPR001261">
    <property type="entry name" value="ArgE/DapE_CS"/>
</dbReference>
<dbReference type="GO" id="GO:0045148">
    <property type="term" value="F:tripeptide aminopeptidase activity"/>
    <property type="evidence" value="ECO:0007669"/>
    <property type="project" value="UniProtKB-UniRule"/>
</dbReference>
<dbReference type="Proteomes" id="UP000542342">
    <property type="component" value="Unassembled WGS sequence"/>
</dbReference>
<evidence type="ECO:0000256" key="2">
    <source>
        <dbReference type="ARBA" id="ARBA00022670"/>
    </source>
</evidence>
<gene>
    <name evidence="11" type="primary">pepT</name>
    <name evidence="11" type="ORF">H0921_08615</name>
</gene>
<dbReference type="Pfam" id="PF07687">
    <property type="entry name" value="M20_dimer"/>
    <property type="match status" value="1"/>
</dbReference>
<evidence type="ECO:0000256" key="7">
    <source>
        <dbReference type="NCBIfam" id="TIGR01882"/>
    </source>
</evidence>
<name>A0A7V9ABH7_9BACT</name>
<dbReference type="PIRSF" id="PIRSF037215">
    <property type="entry name" value="Peptidase_M20B"/>
    <property type="match status" value="1"/>
</dbReference>
<dbReference type="GO" id="GO:0006508">
    <property type="term" value="P:proteolysis"/>
    <property type="evidence" value="ECO:0007669"/>
    <property type="project" value="UniProtKB-UniRule"/>
</dbReference>
<comment type="similarity">
    <text evidence="1">Belongs to the peptidase M20B family.</text>
</comment>
<evidence type="ECO:0000313" key="12">
    <source>
        <dbReference type="Proteomes" id="UP000542342"/>
    </source>
</evidence>
<dbReference type="GO" id="GO:0008237">
    <property type="term" value="F:metallopeptidase activity"/>
    <property type="evidence" value="ECO:0007669"/>
    <property type="project" value="UniProtKB-KW"/>
</dbReference>
<comment type="caution">
    <text evidence="11">The sequence shown here is derived from an EMBL/GenBank/DDBJ whole genome shotgun (WGS) entry which is preliminary data.</text>
</comment>
<dbReference type="Gene3D" id="3.30.70.360">
    <property type="match status" value="1"/>
</dbReference>
<keyword evidence="5 9" id="KW-0862">Zinc</keyword>
<feature type="binding site" evidence="9">
    <location>
        <position position="202"/>
    </location>
    <ligand>
        <name>Zn(2+)</name>
        <dbReference type="ChEBI" id="CHEBI:29105"/>
        <label>1</label>
    </ligand>
</feature>
<dbReference type="InterPro" id="IPR002933">
    <property type="entry name" value="Peptidase_M20"/>
</dbReference>
<evidence type="ECO:0000256" key="1">
    <source>
        <dbReference type="ARBA" id="ARBA00009692"/>
    </source>
</evidence>
<evidence type="ECO:0000313" key="11">
    <source>
        <dbReference type="EMBL" id="MBA2226221.1"/>
    </source>
</evidence>
<proteinExistence type="inferred from homology"/>
<evidence type="ECO:0000256" key="9">
    <source>
        <dbReference type="PIRSR" id="PIRSR037215-2"/>
    </source>
</evidence>
<keyword evidence="6" id="KW-0482">Metalloprotease</keyword>
<reference evidence="11 12" key="1">
    <citation type="submission" date="2020-07" db="EMBL/GenBank/DDBJ databases">
        <title>Thermogemmata thermophila gen. nov., sp. nov., a novel moderate thermophilic planctomycete from a Kamchatka hot spring.</title>
        <authorList>
            <person name="Elcheninov A.G."/>
            <person name="Podosokorskaya O.A."/>
            <person name="Kovaleva O.L."/>
            <person name="Novikov A."/>
            <person name="Bonch-Osmolovskaya E.A."/>
            <person name="Toshchakov S.V."/>
            <person name="Kublanov I.V."/>
        </authorList>
    </citation>
    <scope>NUCLEOTIDE SEQUENCE [LARGE SCALE GENOMIC DNA]</scope>
    <source>
        <strain evidence="11 12">2918</strain>
    </source>
</reference>
<dbReference type="NCBIfam" id="NF003976">
    <property type="entry name" value="PRK05469.1"/>
    <property type="match status" value="1"/>
</dbReference>
<feature type="active site" description="Proton acceptor" evidence="8">
    <location>
        <position position="179"/>
    </location>
</feature>
<evidence type="ECO:0000256" key="8">
    <source>
        <dbReference type="PIRSR" id="PIRSR037215-1"/>
    </source>
</evidence>
<dbReference type="PANTHER" id="PTHR42994">
    <property type="entry name" value="PEPTIDASE T"/>
    <property type="match status" value="1"/>
</dbReference>
<evidence type="ECO:0000256" key="3">
    <source>
        <dbReference type="ARBA" id="ARBA00022723"/>
    </source>
</evidence>
<dbReference type="Gene3D" id="3.40.630.10">
    <property type="entry name" value="Zn peptidases"/>
    <property type="match status" value="1"/>
</dbReference>
<sequence>MKKYDTSTLLERFLRYVRIDTQANEKAGTYPSTPGQRELGRLLCEELRAMGVQNVEQDEHGLVFATIAATVPGAPTIAFTAHLDTSPETSGRNVQPQVIRNYPGGDIPLPGDPRQVIRVADNPELNQLVGKTLITTDGTTLLGADDKAGVAVIMEACRIMCENPDIPHGQIRIVFTCDEEIGKGVLYLEPDRIGAVVAYTLDGTGVGEIEAETFSADLALITITGANIHPAIAKGRMINAVRLAGKFLERLPQHHYSPETTSDREGFIHPYVIEGGVAQVTIRCLLRDFETPQLAEYAAWLREIGRQIERDHPGARVQVAVQPQYRNMREGIAREPRAVAYAVEAVRRAGLEPKLKSIRGGTDGALLTAKGLPTPNLSCGEHNFHSPLEWTCLEELESAVHVVLELCQVWAGH</sequence>
<keyword evidence="2" id="KW-0645">Protease</keyword>
<feature type="binding site" evidence="9">
    <location>
        <position position="145"/>
    </location>
    <ligand>
        <name>Zn(2+)</name>
        <dbReference type="ChEBI" id="CHEBI:29105"/>
        <label>1</label>
    </ligand>
</feature>
<evidence type="ECO:0000256" key="6">
    <source>
        <dbReference type="ARBA" id="ARBA00023049"/>
    </source>
</evidence>
<feature type="domain" description="Peptidase M20 dimerisation" evidence="10">
    <location>
        <begin position="219"/>
        <end position="304"/>
    </location>
</feature>
<feature type="binding site" evidence="9">
    <location>
        <position position="180"/>
    </location>
    <ligand>
        <name>Zn(2+)</name>
        <dbReference type="ChEBI" id="CHEBI:29105"/>
        <label>2</label>
    </ligand>
</feature>
<keyword evidence="4 11" id="KW-0378">Hydrolase</keyword>
<feature type="binding site" evidence="9">
    <location>
        <position position="145"/>
    </location>
    <ligand>
        <name>Zn(2+)</name>
        <dbReference type="ChEBI" id="CHEBI:29105"/>
        <label>2</label>
    </ligand>
</feature>
<dbReference type="PROSITE" id="PS00758">
    <property type="entry name" value="ARGE_DAPE_CPG2_1"/>
    <property type="match status" value="1"/>
</dbReference>
<dbReference type="PANTHER" id="PTHR42994:SF1">
    <property type="entry name" value="PEPTIDASE T"/>
    <property type="match status" value="1"/>
</dbReference>
<dbReference type="GO" id="GO:0008270">
    <property type="term" value="F:zinc ion binding"/>
    <property type="evidence" value="ECO:0007669"/>
    <property type="project" value="InterPro"/>
</dbReference>
<organism evidence="11 12">
    <name type="scientific">Thermogemmata fonticola</name>
    <dbReference type="NCBI Taxonomy" id="2755323"/>
    <lineage>
        <taxon>Bacteria</taxon>
        <taxon>Pseudomonadati</taxon>
        <taxon>Planctomycetota</taxon>
        <taxon>Planctomycetia</taxon>
        <taxon>Gemmatales</taxon>
        <taxon>Gemmataceae</taxon>
        <taxon>Thermogemmata</taxon>
    </lineage>
</organism>
<dbReference type="GO" id="GO:0005829">
    <property type="term" value="C:cytosol"/>
    <property type="evidence" value="ECO:0007669"/>
    <property type="project" value="TreeGrafter"/>
</dbReference>
<dbReference type="NCBIfam" id="NF009920">
    <property type="entry name" value="PRK13381.1"/>
    <property type="match status" value="1"/>
</dbReference>
<dbReference type="SUPFAM" id="SSF53187">
    <property type="entry name" value="Zn-dependent exopeptidases"/>
    <property type="match status" value="1"/>
</dbReference>
<evidence type="ECO:0000259" key="10">
    <source>
        <dbReference type="Pfam" id="PF07687"/>
    </source>
</evidence>
<dbReference type="PROSITE" id="PS00759">
    <property type="entry name" value="ARGE_DAPE_CPG2_2"/>
    <property type="match status" value="1"/>
</dbReference>